<organism evidence="2 3">
    <name type="scientific">Ilumatobacter coccineus</name>
    <dbReference type="NCBI Taxonomy" id="467094"/>
    <lineage>
        <taxon>Bacteria</taxon>
        <taxon>Bacillati</taxon>
        <taxon>Actinomycetota</taxon>
        <taxon>Acidimicrobiia</taxon>
        <taxon>Acidimicrobiales</taxon>
        <taxon>Ilumatobacteraceae</taxon>
        <taxon>Ilumatobacter</taxon>
    </lineage>
</organism>
<dbReference type="PANTHER" id="PTHR43798">
    <property type="entry name" value="MONOACYLGLYCEROL LIPASE"/>
    <property type="match status" value="1"/>
</dbReference>
<dbReference type="Gene3D" id="3.40.50.1820">
    <property type="entry name" value="alpha/beta hydrolase"/>
    <property type="match status" value="1"/>
</dbReference>
<protein>
    <recommendedName>
        <fullName evidence="1">AB hydrolase-1 domain-containing protein</fullName>
    </recommendedName>
</protein>
<feature type="domain" description="AB hydrolase-1" evidence="1">
    <location>
        <begin position="32"/>
        <end position="276"/>
    </location>
</feature>
<dbReference type="InterPro" id="IPR029058">
    <property type="entry name" value="AB_hydrolase_fold"/>
</dbReference>
<dbReference type="Pfam" id="PF12697">
    <property type="entry name" value="Abhydrolase_6"/>
    <property type="match status" value="1"/>
</dbReference>
<evidence type="ECO:0000313" key="2">
    <source>
        <dbReference type="EMBL" id="PIE34801.1"/>
    </source>
</evidence>
<dbReference type="EMBL" id="PDSL01000006">
    <property type="protein sequence ID" value="PIE34801.1"/>
    <property type="molecule type" value="Genomic_DNA"/>
</dbReference>
<comment type="caution">
    <text evidence="2">The sequence shown here is derived from an EMBL/GenBank/DDBJ whole genome shotgun (WGS) entry which is preliminary data.</text>
</comment>
<reference evidence="2 3" key="1">
    <citation type="submission" date="2017-10" db="EMBL/GenBank/DDBJ databases">
        <title>Novel microbial diversity and functional potential in the marine mammal oral microbiome.</title>
        <authorList>
            <person name="Dudek N.K."/>
            <person name="Sun C.L."/>
            <person name="Burstein D."/>
            <person name="Kantor R.S."/>
            <person name="Aliaga Goltsman D.S."/>
            <person name="Bik E.M."/>
            <person name="Thomas B.C."/>
            <person name="Banfield J.F."/>
            <person name="Relman D.A."/>
        </authorList>
    </citation>
    <scope>NUCLEOTIDE SEQUENCE [LARGE SCALE GENOMIC DNA]</scope>
    <source>
        <strain evidence="2">DOLJORAL78_61_10</strain>
    </source>
</reference>
<dbReference type="InterPro" id="IPR050266">
    <property type="entry name" value="AB_hydrolase_sf"/>
</dbReference>
<dbReference type="AlphaFoldDB" id="A0A2G6KGK2"/>
<proteinExistence type="predicted"/>
<evidence type="ECO:0000259" key="1">
    <source>
        <dbReference type="Pfam" id="PF12697"/>
    </source>
</evidence>
<dbReference type="PRINTS" id="PR00111">
    <property type="entry name" value="ABHYDROLASE"/>
</dbReference>
<dbReference type="GO" id="GO:0016020">
    <property type="term" value="C:membrane"/>
    <property type="evidence" value="ECO:0007669"/>
    <property type="project" value="TreeGrafter"/>
</dbReference>
<sequence>MIEAQPLELIPSTDGVMVAAYDLGGNPDGPPLVIAHANGFHGRCYRELASLLPQFRCVALDFRGHGRTPAPPDWEIDWIGFSNDVTAVITHIAPEGGVTGFGHSMGGASLLLAAAQHPGLISRLVVFEPISYPPPKHPRDPDTFPIVQGALRRRRRFESFDAAEANYAAKIPLSLMTPQSRHDYVRYGFHEVEGGVELRCDPNTEAAIFISADSNGVWDYLPHVSTPTLVVSGALEDDHPSSWALGVAGHLPNATFLELSHMTHFGPFSHPAEIADLIVNPAS</sequence>
<dbReference type="GO" id="GO:0003824">
    <property type="term" value="F:catalytic activity"/>
    <property type="evidence" value="ECO:0007669"/>
    <property type="project" value="UniProtKB-ARBA"/>
</dbReference>
<dbReference type="PANTHER" id="PTHR43798:SF33">
    <property type="entry name" value="HYDROLASE, PUTATIVE (AFU_ORTHOLOGUE AFUA_2G14860)-RELATED"/>
    <property type="match status" value="1"/>
</dbReference>
<evidence type="ECO:0000313" key="3">
    <source>
        <dbReference type="Proteomes" id="UP000230914"/>
    </source>
</evidence>
<name>A0A2G6KGK2_9ACTN</name>
<dbReference type="InterPro" id="IPR000073">
    <property type="entry name" value="AB_hydrolase_1"/>
</dbReference>
<dbReference type="Proteomes" id="UP000230914">
    <property type="component" value="Unassembled WGS sequence"/>
</dbReference>
<dbReference type="SUPFAM" id="SSF53474">
    <property type="entry name" value="alpha/beta-Hydrolases"/>
    <property type="match status" value="1"/>
</dbReference>
<accession>A0A2G6KGK2</accession>
<gene>
    <name evidence="2" type="ORF">CSA55_00175</name>
</gene>